<evidence type="ECO:0000313" key="8">
    <source>
        <dbReference type="EMBL" id="QUH30167.1"/>
    </source>
</evidence>
<dbReference type="PANTHER" id="PTHR43342:SF2">
    <property type="entry name" value="POTENTIAL NAD-REDUCING HYDROGENASE SUBUNIT"/>
    <property type="match status" value="1"/>
</dbReference>
<dbReference type="CDD" id="cd03064">
    <property type="entry name" value="TRX_Fd_NuoE"/>
    <property type="match status" value="1"/>
</dbReference>
<sequence length="159" mass="17707">MAANSALTDEKFQELEQYIDAMPTTKGELIRVLHKAQDIFGYLPEEVQKFVGKKLKISTAKVFGVVTFYSYFTMIPKGEFNISICMGTACYVRGAEDVLNELKKELDIEVGETTPDGKFSLQSLRCVGACGLAPVVMVEDKVYGRVTPDMVKDILAEYK</sequence>
<evidence type="ECO:0000256" key="6">
    <source>
        <dbReference type="ARBA" id="ARBA00034078"/>
    </source>
</evidence>
<dbReference type="Gene3D" id="3.40.30.10">
    <property type="entry name" value="Glutaredoxin"/>
    <property type="match status" value="1"/>
</dbReference>
<keyword evidence="5 7" id="KW-0411">Iron-sulfur</keyword>
<dbReference type="NCBIfam" id="NF005722">
    <property type="entry name" value="PRK07539.1-2"/>
    <property type="match status" value="1"/>
</dbReference>
<dbReference type="GO" id="GO:0046872">
    <property type="term" value="F:metal ion binding"/>
    <property type="evidence" value="ECO:0007669"/>
    <property type="project" value="UniProtKB-KW"/>
</dbReference>
<name>A0A8J8MC00_9FIRM</name>
<gene>
    <name evidence="8" type="primary">nuoE</name>
    <name evidence="8" type="ORF">HYG85_15075</name>
</gene>
<dbReference type="RefSeq" id="WP_212690376.1">
    <property type="nucleotide sequence ID" value="NZ_CP058561.1"/>
</dbReference>
<evidence type="ECO:0000256" key="4">
    <source>
        <dbReference type="ARBA" id="ARBA00023004"/>
    </source>
</evidence>
<evidence type="ECO:0000256" key="7">
    <source>
        <dbReference type="PIRSR" id="PIRSR000216-1"/>
    </source>
</evidence>
<dbReference type="SUPFAM" id="SSF52833">
    <property type="entry name" value="Thioredoxin-like"/>
    <property type="match status" value="1"/>
</dbReference>
<evidence type="ECO:0000313" key="9">
    <source>
        <dbReference type="Proteomes" id="UP000677305"/>
    </source>
</evidence>
<dbReference type="AlphaFoldDB" id="A0A8J8MC00"/>
<dbReference type="InterPro" id="IPR028431">
    <property type="entry name" value="NADP_DH_HndA-like"/>
</dbReference>
<dbReference type="GO" id="GO:0051537">
    <property type="term" value="F:2 iron, 2 sulfur cluster binding"/>
    <property type="evidence" value="ECO:0007669"/>
    <property type="project" value="UniProtKB-KW"/>
</dbReference>
<dbReference type="Pfam" id="PF01257">
    <property type="entry name" value="2Fe-2S_thioredx"/>
    <property type="match status" value="1"/>
</dbReference>
<dbReference type="InterPro" id="IPR042128">
    <property type="entry name" value="NuoE_dom"/>
</dbReference>
<keyword evidence="3 7" id="KW-0479">Metal-binding</keyword>
<proteinExistence type="inferred from homology"/>
<comment type="similarity">
    <text evidence="1">Belongs to the complex I 24 kDa subunit family.</text>
</comment>
<dbReference type="InterPro" id="IPR002023">
    <property type="entry name" value="NuoE-like"/>
</dbReference>
<comment type="cofactor">
    <cofactor evidence="6">
        <name>[2Fe-2S] cluster</name>
        <dbReference type="ChEBI" id="CHEBI:190135"/>
    </cofactor>
</comment>
<dbReference type="InterPro" id="IPR036249">
    <property type="entry name" value="Thioredoxin-like_sf"/>
</dbReference>
<organism evidence="8 9">
    <name type="scientific">Vallitalea guaymasensis</name>
    <dbReference type="NCBI Taxonomy" id="1185412"/>
    <lineage>
        <taxon>Bacteria</taxon>
        <taxon>Bacillati</taxon>
        <taxon>Bacillota</taxon>
        <taxon>Clostridia</taxon>
        <taxon>Lachnospirales</taxon>
        <taxon>Vallitaleaceae</taxon>
        <taxon>Vallitalea</taxon>
    </lineage>
</organism>
<reference evidence="8 9" key="1">
    <citation type="submission" date="2020-07" db="EMBL/GenBank/DDBJ databases">
        <title>Vallitalea guaymasensis genome.</title>
        <authorList>
            <person name="Postec A."/>
        </authorList>
    </citation>
    <scope>NUCLEOTIDE SEQUENCE [LARGE SCALE GENOMIC DNA]</scope>
    <source>
        <strain evidence="8 9">Ra1766G1</strain>
    </source>
</reference>
<keyword evidence="8" id="KW-0560">Oxidoreductase</keyword>
<feature type="binding site" evidence="7">
    <location>
        <position position="126"/>
    </location>
    <ligand>
        <name>[2Fe-2S] cluster</name>
        <dbReference type="ChEBI" id="CHEBI:190135"/>
    </ligand>
</feature>
<comment type="cofactor">
    <cofactor evidence="7">
        <name>[2Fe-2S] cluster</name>
        <dbReference type="ChEBI" id="CHEBI:190135"/>
    </cofactor>
    <text evidence="7">Binds 1 [2Fe-2S] cluster.</text>
</comment>
<keyword evidence="2 7" id="KW-0001">2Fe-2S</keyword>
<feature type="binding site" evidence="7">
    <location>
        <position position="130"/>
    </location>
    <ligand>
        <name>[2Fe-2S] cluster</name>
        <dbReference type="ChEBI" id="CHEBI:190135"/>
    </ligand>
</feature>
<evidence type="ECO:0000256" key="2">
    <source>
        <dbReference type="ARBA" id="ARBA00022714"/>
    </source>
</evidence>
<evidence type="ECO:0000256" key="3">
    <source>
        <dbReference type="ARBA" id="ARBA00022723"/>
    </source>
</evidence>
<dbReference type="InterPro" id="IPR041921">
    <property type="entry name" value="NuoE_N"/>
</dbReference>
<keyword evidence="9" id="KW-1185">Reference proteome</keyword>
<dbReference type="PIRSF" id="PIRSF000216">
    <property type="entry name" value="NADH_DH_24kDa"/>
    <property type="match status" value="1"/>
</dbReference>
<dbReference type="EC" id="1.6.5.11" evidence="8"/>
<dbReference type="PANTHER" id="PTHR43342">
    <property type="entry name" value="NADH-QUINONE OXIDOREDUCTASE, E SUBUNIT"/>
    <property type="match status" value="1"/>
</dbReference>
<dbReference type="Proteomes" id="UP000677305">
    <property type="component" value="Chromosome"/>
</dbReference>
<dbReference type="Gene3D" id="1.10.10.1590">
    <property type="entry name" value="NADH-quinone oxidoreductase subunit E"/>
    <property type="match status" value="1"/>
</dbReference>
<dbReference type="KEGG" id="vgu:HYG85_15075"/>
<accession>A0A8J8MC00</accession>
<keyword evidence="4 7" id="KW-0408">Iron</keyword>
<evidence type="ECO:0000256" key="5">
    <source>
        <dbReference type="ARBA" id="ARBA00023014"/>
    </source>
</evidence>
<feature type="binding site" evidence="7">
    <location>
        <position position="85"/>
    </location>
    <ligand>
        <name>[2Fe-2S] cluster</name>
        <dbReference type="ChEBI" id="CHEBI:190135"/>
    </ligand>
</feature>
<dbReference type="EMBL" id="CP058561">
    <property type="protein sequence ID" value="QUH30167.1"/>
    <property type="molecule type" value="Genomic_DNA"/>
</dbReference>
<dbReference type="FunFam" id="3.40.30.10:FF:000015">
    <property type="entry name" value="NADH-quinone oxidoreductase subunit E"/>
    <property type="match status" value="1"/>
</dbReference>
<dbReference type="GO" id="GO:0016491">
    <property type="term" value="F:oxidoreductase activity"/>
    <property type="evidence" value="ECO:0007669"/>
    <property type="project" value="UniProtKB-KW"/>
</dbReference>
<protein>
    <submittedName>
        <fullName evidence="8">NADH-quinone oxidoreductase subunit NuoE</fullName>
        <ecNumber evidence="8">1.6.5.11</ecNumber>
    </submittedName>
</protein>
<feature type="binding site" evidence="7">
    <location>
        <position position="90"/>
    </location>
    <ligand>
        <name>[2Fe-2S] cluster</name>
        <dbReference type="ChEBI" id="CHEBI:190135"/>
    </ligand>
</feature>
<evidence type="ECO:0000256" key="1">
    <source>
        <dbReference type="ARBA" id="ARBA00010643"/>
    </source>
</evidence>